<comment type="caution">
    <text evidence="1">The sequence shown here is derived from an EMBL/GenBank/DDBJ whole genome shotgun (WGS) entry which is preliminary data.</text>
</comment>
<dbReference type="AlphaFoldDB" id="A0A7V8FU38"/>
<reference evidence="2" key="1">
    <citation type="journal article" date="2020" name="MBio">
        <title>Horizontal gene transfer to a defensive symbiont with a reduced genome amongst a multipartite beetle microbiome.</title>
        <authorList>
            <person name="Waterworth S.C."/>
            <person name="Florez L.V."/>
            <person name="Rees E.R."/>
            <person name="Hertweck C."/>
            <person name="Kaltenpoth M."/>
            <person name="Kwan J.C."/>
        </authorList>
    </citation>
    <scope>NUCLEOTIDE SEQUENCE [LARGE SCALE GENOMIC DNA]</scope>
</reference>
<evidence type="ECO:0000313" key="1">
    <source>
        <dbReference type="EMBL" id="KAF1040343.1"/>
    </source>
</evidence>
<accession>A0A7V8FU38</accession>
<dbReference type="EMBL" id="WNDX01000138">
    <property type="protein sequence ID" value="KAF1040343.1"/>
    <property type="molecule type" value="Genomic_DNA"/>
</dbReference>
<gene>
    <name evidence="1" type="ORF">GAK35_03514</name>
</gene>
<protein>
    <submittedName>
        <fullName evidence="1">Uncharacterized protein</fullName>
    </submittedName>
</protein>
<organism evidence="1 2">
    <name type="scientific">Herbaspirillum frisingense</name>
    <dbReference type="NCBI Taxonomy" id="92645"/>
    <lineage>
        <taxon>Bacteria</taxon>
        <taxon>Pseudomonadati</taxon>
        <taxon>Pseudomonadota</taxon>
        <taxon>Betaproteobacteria</taxon>
        <taxon>Burkholderiales</taxon>
        <taxon>Oxalobacteraceae</taxon>
        <taxon>Herbaspirillum</taxon>
    </lineage>
</organism>
<evidence type="ECO:0000313" key="2">
    <source>
        <dbReference type="Proteomes" id="UP000462435"/>
    </source>
</evidence>
<name>A0A7V8FU38_9BURK</name>
<dbReference type="Proteomes" id="UP000462435">
    <property type="component" value="Unassembled WGS sequence"/>
</dbReference>
<proteinExistence type="predicted"/>
<sequence>MPREQGKRKLELFRFQLLPVTRNQQLNLFDGTLSSEELVARKNQLFGDLLQDLPPLKTHSTELIQKVILASPEWLVLKIAPHRTLKRHRNFESETIDDWPHISVIINNDPQIQTIAVTKNPRAFSGSGIVVNLLAANLRPLLARLGLIMEVKARFNQNNFWTLIDKYEKSIQAIRFEYITPNMSSISKGLMQDLKHLSKNTNAQKAELELKAQGDAVLEVLRDDKLVQGLVEYSSKGGGNISMKIKGLKRRCHTASEIKEVEVDELEIQNPSKETLTMLKQLLE</sequence>